<dbReference type="Pfam" id="PF12385">
    <property type="entry name" value="Peptidase_C70"/>
    <property type="match status" value="1"/>
</dbReference>
<evidence type="ECO:0000313" key="2">
    <source>
        <dbReference type="EMBL" id="PPK67644.1"/>
    </source>
</evidence>
<dbReference type="AlphaFoldDB" id="A0A2S6GQZ2"/>
<dbReference type="InterPro" id="IPR036365">
    <property type="entry name" value="PGBD-like_sf"/>
</dbReference>
<accession>A0A2S6GQZ2</accession>
<organism evidence="2 3">
    <name type="scientific">Actinokineospora auranticolor</name>
    <dbReference type="NCBI Taxonomy" id="155976"/>
    <lineage>
        <taxon>Bacteria</taxon>
        <taxon>Bacillati</taxon>
        <taxon>Actinomycetota</taxon>
        <taxon>Actinomycetes</taxon>
        <taxon>Pseudonocardiales</taxon>
        <taxon>Pseudonocardiaceae</taxon>
        <taxon>Actinokineospora</taxon>
    </lineage>
</organism>
<protein>
    <submittedName>
        <fullName evidence="2">Papain like cysteine protease AvrRpt2</fullName>
    </submittedName>
</protein>
<dbReference type="Gene3D" id="3.90.70.10">
    <property type="entry name" value="Cysteine proteinases"/>
    <property type="match status" value="1"/>
</dbReference>
<dbReference type="RefSeq" id="WP_104479724.1">
    <property type="nucleotide sequence ID" value="NZ_CP154825.1"/>
</dbReference>
<keyword evidence="3" id="KW-1185">Reference proteome</keyword>
<sequence length="247" mass="26307">MADEPDLAPGDSSEWVAYLQQMLNHHYQQGVVGESGEFDDTTAGAVSHFADQNGLSSGDRVDSRFWDVLLGRATGETGETGGGDGGGGGGGGETGFQDIDYPVELLSQPDETTCWAASMVMVLNARGQNYTVESLCAEAGVDHQGKTWAEAEPIGKQVGMSSVYCACWTEQGWAEVLAESGPLWTPVPGAEYHIIVVAGIRQGANGAEIHVFDPWPPGAGVESWQDFASFTQRYEMGEGYGADLLRY</sequence>
<dbReference type="EMBL" id="PTIX01000007">
    <property type="protein sequence ID" value="PPK67644.1"/>
    <property type="molecule type" value="Genomic_DNA"/>
</dbReference>
<dbReference type="InterPro" id="IPR036366">
    <property type="entry name" value="PGBDSf"/>
</dbReference>
<dbReference type="GO" id="GO:0006508">
    <property type="term" value="P:proteolysis"/>
    <property type="evidence" value="ECO:0007669"/>
    <property type="project" value="UniProtKB-KW"/>
</dbReference>
<feature type="compositionally biased region" description="Gly residues" evidence="1">
    <location>
        <begin position="78"/>
        <end position="94"/>
    </location>
</feature>
<dbReference type="SUPFAM" id="SSF47090">
    <property type="entry name" value="PGBD-like"/>
    <property type="match status" value="1"/>
</dbReference>
<feature type="region of interest" description="Disordered" evidence="1">
    <location>
        <begin position="73"/>
        <end position="94"/>
    </location>
</feature>
<keyword evidence="2" id="KW-0378">Hydrolase</keyword>
<proteinExistence type="predicted"/>
<dbReference type="Proteomes" id="UP000239203">
    <property type="component" value="Unassembled WGS sequence"/>
</dbReference>
<dbReference type="InterPro" id="IPR022118">
    <property type="entry name" value="Peptidase_C70_AvrRpt2"/>
</dbReference>
<reference evidence="2 3" key="1">
    <citation type="submission" date="2018-02" db="EMBL/GenBank/DDBJ databases">
        <title>Genomic Encyclopedia of Archaeal and Bacterial Type Strains, Phase II (KMG-II): from individual species to whole genera.</title>
        <authorList>
            <person name="Goeker M."/>
        </authorList>
    </citation>
    <scope>NUCLEOTIDE SEQUENCE [LARGE SCALE GENOMIC DNA]</scope>
    <source>
        <strain evidence="2 3">YU 961-1</strain>
    </source>
</reference>
<keyword evidence="2" id="KW-0645">Protease</keyword>
<gene>
    <name evidence="2" type="ORF">CLV40_107310</name>
</gene>
<evidence type="ECO:0000313" key="3">
    <source>
        <dbReference type="Proteomes" id="UP000239203"/>
    </source>
</evidence>
<evidence type="ECO:0000256" key="1">
    <source>
        <dbReference type="SAM" id="MobiDB-lite"/>
    </source>
</evidence>
<comment type="caution">
    <text evidence="2">The sequence shown here is derived from an EMBL/GenBank/DDBJ whole genome shotgun (WGS) entry which is preliminary data.</text>
</comment>
<name>A0A2S6GQZ2_9PSEU</name>
<dbReference type="GO" id="GO:0008233">
    <property type="term" value="F:peptidase activity"/>
    <property type="evidence" value="ECO:0007669"/>
    <property type="project" value="UniProtKB-KW"/>
</dbReference>
<dbReference type="Gene3D" id="1.10.101.10">
    <property type="entry name" value="PGBD-like superfamily/PGBD"/>
    <property type="match status" value="1"/>
</dbReference>
<dbReference type="OrthoDB" id="3671479at2"/>